<name>A0ACC0JQP7_CHOFU</name>
<comment type="caution">
    <text evidence="1">The sequence shown here is derived from an EMBL/GenBank/DDBJ whole genome shotgun (WGS) entry which is preliminary data.</text>
</comment>
<sequence length="142" mass="15569">MAPAIHPPCTPSASCAPIRCHPTPPPCQNPEKCLSTTRRKGVRPCLSAVSILSTRSKASCGTCAKYGKKAVADPRSSKAVEKYLKVKSKENKMKQKDRLTGKKSYLKYKRKQGKKRPKVECCAGRGHRGRLKVKKGGCCEIL</sequence>
<protein>
    <submittedName>
        <fullName evidence="1">Uncharacterized protein</fullName>
    </submittedName>
</protein>
<accession>A0ACC0JQP7</accession>
<evidence type="ECO:0000313" key="2">
    <source>
        <dbReference type="Proteomes" id="UP001064048"/>
    </source>
</evidence>
<gene>
    <name evidence="1" type="ORF">MSG28_005308</name>
</gene>
<dbReference type="EMBL" id="CM046108">
    <property type="protein sequence ID" value="KAI8426492.1"/>
    <property type="molecule type" value="Genomic_DNA"/>
</dbReference>
<evidence type="ECO:0000313" key="1">
    <source>
        <dbReference type="EMBL" id="KAI8426492.1"/>
    </source>
</evidence>
<organism evidence="1 2">
    <name type="scientific">Choristoneura fumiferana</name>
    <name type="common">Spruce budworm moth</name>
    <name type="synonym">Archips fumiferana</name>
    <dbReference type="NCBI Taxonomy" id="7141"/>
    <lineage>
        <taxon>Eukaryota</taxon>
        <taxon>Metazoa</taxon>
        <taxon>Ecdysozoa</taxon>
        <taxon>Arthropoda</taxon>
        <taxon>Hexapoda</taxon>
        <taxon>Insecta</taxon>
        <taxon>Pterygota</taxon>
        <taxon>Neoptera</taxon>
        <taxon>Endopterygota</taxon>
        <taxon>Lepidoptera</taxon>
        <taxon>Glossata</taxon>
        <taxon>Ditrysia</taxon>
        <taxon>Tortricoidea</taxon>
        <taxon>Tortricidae</taxon>
        <taxon>Tortricinae</taxon>
        <taxon>Choristoneura</taxon>
    </lineage>
</organism>
<reference evidence="1 2" key="1">
    <citation type="journal article" date="2022" name="Genome Biol. Evol.">
        <title>The Spruce Budworm Genome: Reconstructing the Evolutionary History of Antifreeze Proteins.</title>
        <authorList>
            <person name="Beliveau C."/>
            <person name="Gagne P."/>
            <person name="Picq S."/>
            <person name="Vernygora O."/>
            <person name="Keeling C.I."/>
            <person name="Pinkney K."/>
            <person name="Doucet D."/>
            <person name="Wen F."/>
            <person name="Johnston J.S."/>
            <person name="Maaroufi H."/>
            <person name="Boyle B."/>
            <person name="Laroche J."/>
            <person name="Dewar K."/>
            <person name="Juretic N."/>
            <person name="Blackburn G."/>
            <person name="Nisole A."/>
            <person name="Brunet B."/>
            <person name="Brandao M."/>
            <person name="Lumley L."/>
            <person name="Duan J."/>
            <person name="Quan G."/>
            <person name="Lucarotti C.J."/>
            <person name="Roe A.D."/>
            <person name="Sperling F.A.H."/>
            <person name="Levesque R.C."/>
            <person name="Cusson M."/>
        </authorList>
    </citation>
    <scope>NUCLEOTIDE SEQUENCE [LARGE SCALE GENOMIC DNA]</scope>
    <source>
        <strain evidence="1">Glfc:IPQL:Cfum</strain>
    </source>
</reference>
<proteinExistence type="predicted"/>
<dbReference type="Proteomes" id="UP001064048">
    <property type="component" value="Chromosome 8"/>
</dbReference>
<keyword evidence="2" id="KW-1185">Reference proteome</keyword>